<comment type="function">
    <text evidence="6">May play the central regulatory role in sporulation. It may be an element of the effector pathway responsible for the activation of sporulation genes in response to nutritional stress. Spo0A may act in concert with spo0H (a sigma factor) to control the expression of some genes that are critical to the sporulation process.</text>
</comment>
<protein>
    <recommendedName>
        <fullName evidence="1">Stage 0 sporulation protein A homolog</fullName>
    </recommendedName>
</protein>
<dbReference type="RefSeq" id="WP_115792288.1">
    <property type="nucleotide sequence ID" value="NZ_QSLN01000003.1"/>
</dbReference>
<evidence type="ECO:0000256" key="5">
    <source>
        <dbReference type="ARBA" id="ARBA00023163"/>
    </source>
</evidence>
<evidence type="ECO:0000313" key="10">
    <source>
        <dbReference type="EMBL" id="RDV84068.1"/>
    </source>
</evidence>
<comment type="caution">
    <text evidence="10">The sequence shown here is derived from an EMBL/GenBank/DDBJ whole genome shotgun (WGS) entry which is preliminary data.</text>
</comment>
<organism evidence="10 11">
    <name type="scientific">Ammonifex thiophilus</name>
    <dbReference type="NCBI Taxonomy" id="444093"/>
    <lineage>
        <taxon>Bacteria</taxon>
        <taxon>Bacillati</taxon>
        <taxon>Bacillota</taxon>
        <taxon>Clostridia</taxon>
        <taxon>Thermoanaerobacterales</taxon>
        <taxon>Thermoanaerobacteraceae</taxon>
        <taxon>Ammonifex</taxon>
    </lineage>
</organism>
<gene>
    <name evidence="10" type="ORF">DXX99_04360</name>
</gene>
<sequence>MERIKVLVVDDHALVREGIKKLLLEDERLEVVGEAGNGREAVELVKKRPVDVVLLDISMPDMGGVEACREIKRLRPSVAVVALTVHDQEEYCLAMLEAGAAGYVLKESSADQLVEAIVRAAKGEEYLSPRLAGKMVKWFSRAESRRGLCGLTPREKEILRLLASGLSNREIARKLYLSEKTVKNHLTSIFQKIGVSDRTQAALWAVKHGLSEL</sequence>
<dbReference type="OrthoDB" id="9779069at2"/>
<dbReference type="InterPro" id="IPR039420">
    <property type="entry name" value="WalR-like"/>
</dbReference>
<dbReference type="PANTHER" id="PTHR43214">
    <property type="entry name" value="TWO-COMPONENT RESPONSE REGULATOR"/>
    <property type="match status" value="1"/>
</dbReference>
<proteinExistence type="predicted"/>
<feature type="domain" description="Response regulatory" evidence="9">
    <location>
        <begin position="5"/>
        <end position="121"/>
    </location>
</feature>
<dbReference type="InterPro" id="IPR058245">
    <property type="entry name" value="NreC/VraR/RcsB-like_REC"/>
</dbReference>
<dbReference type="FunFam" id="1.10.10.10:FF:000153">
    <property type="entry name" value="LuxR family transcriptional regulator"/>
    <property type="match status" value="1"/>
</dbReference>
<dbReference type="Pfam" id="PF00196">
    <property type="entry name" value="GerE"/>
    <property type="match status" value="1"/>
</dbReference>
<dbReference type="SMART" id="SM00448">
    <property type="entry name" value="REC"/>
    <property type="match status" value="1"/>
</dbReference>
<dbReference type="Gene3D" id="3.40.50.2300">
    <property type="match status" value="1"/>
</dbReference>
<accession>A0A3D8P755</accession>
<dbReference type="CDD" id="cd06170">
    <property type="entry name" value="LuxR_C_like"/>
    <property type="match status" value="1"/>
</dbReference>
<name>A0A3D8P755_9THEO</name>
<dbReference type="PROSITE" id="PS00622">
    <property type="entry name" value="HTH_LUXR_1"/>
    <property type="match status" value="1"/>
</dbReference>
<dbReference type="InterPro" id="IPR016032">
    <property type="entry name" value="Sig_transdc_resp-reg_C-effctor"/>
</dbReference>
<dbReference type="SMART" id="SM00421">
    <property type="entry name" value="HTH_LUXR"/>
    <property type="match status" value="1"/>
</dbReference>
<dbReference type="GO" id="GO:0003677">
    <property type="term" value="F:DNA binding"/>
    <property type="evidence" value="ECO:0007669"/>
    <property type="project" value="UniProtKB-KW"/>
</dbReference>
<evidence type="ECO:0000259" key="9">
    <source>
        <dbReference type="PROSITE" id="PS50110"/>
    </source>
</evidence>
<dbReference type="PRINTS" id="PR00038">
    <property type="entry name" value="HTHLUXR"/>
</dbReference>
<keyword evidence="4 10" id="KW-0238">DNA-binding</keyword>
<keyword evidence="5" id="KW-0804">Transcription</keyword>
<keyword evidence="3" id="KW-0805">Transcription regulation</keyword>
<evidence type="ECO:0000256" key="7">
    <source>
        <dbReference type="PROSITE-ProRule" id="PRU00169"/>
    </source>
</evidence>
<keyword evidence="2 7" id="KW-0597">Phosphoprotein</keyword>
<evidence type="ECO:0000256" key="4">
    <source>
        <dbReference type="ARBA" id="ARBA00023125"/>
    </source>
</evidence>
<evidence type="ECO:0000256" key="2">
    <source>
        <dbReference type="ARBA" id="ARBA00022553"/>
    </source>
</evidence>
<keyword evidence="11" id="KW-1185">Reference proteome</keyword>
<dbReference type="PROSITE" id="PS50110">
    <property type="entry name" value="RESPONSE_REGULATORY"/>
    <property type="match status" value="1"/>
</dbReference>
<evidence type="ECO:0000259" key="8">
    <source>
        <dbReference type="PROSITE" id="PS50043"/>
    </source>
</evidence>
<dbReference type="InterPro" id="IPR001789">
    <property type="entry name" value="Sig_transdc_resp-reg_receiver"/>
</dbReference>
<dbReference type="InterPro" id="IPR000792">
    <property type="entry name" value="Tscrpt_reg_LuxR_C"/>
</dbReference>
<evidence type="ECO:0000313" key="11">
    <source>
        <dbReference type="Proteomes" id="UP000256329"/>
    </source>
</evidence>
<evidence type="ECO:0000256" key="1">
    <source>
        <dbReference type="ARBA" id="ARBA00018672"/>
    </source>
</evidence>
<dbReference type="Proteomes" id="UP000256329">
    <property type="component" value="Unassembled WGS sequence"/>
</dbReference>
<dbReference type="CDD" id="cd17535">
    <property type="entry name" value="REC_NarL-like"/>
    <property type="match status" value="1"/>
</dbReference>
<evidence type="ECO:0000256" key="6">
    <source>
        <dbReference type="ARBA" id="ARBA00024867"/>
    </source>
</evidence>
<feature type="modified residue" description="4-aspartylphosphate" evidence="7">
    <location>
        <position position="56"/>
    </location>
</feature>
<dbReference type="SUPFAM" id="SSF46894">
    <property type="entry name" value="C-terminal effector domain of the bipartite response regulators"/>
    <property type="match status" value="1"/>
</dbReference>
<dbReference type="AlphaFoldDB" id="A0A3D8P755"/>
<feature type="domain" description="HTH luxR-type" evidence="8">
    <location>
        <begin position="144"/>
        <end position="209"/>
    </location>
</feature>
<dbReference type="SUPFAM" id="SSF52172">
    <property type="entry name" value="CheY-like"/>
    <property type="match status" value="1"/>
</dbReference>
<dbReference type="GO" id="GO:0006355">
    <property type="term" value="P:regulation of DNA-templated transcription"/>
    <property type="evidence" value="ECO:0007669"/>
    <property type="project" value="InterPro"/>
</dbReference>
<dbReference type="Pfam" id="PF00072">
    <property type="entry name" value="Response_reg"/>
    <property type="match status" value="1"/>
</dbReference>
<reference evidence="10 11" key="1">
    <citation type="submission" date="2018-08" db="EMBL/GenBank/DDBJ databases">
        <title>Form III RuBisCO-mediated autotrophy in Thermodesulfobium bacteria.</title>
        <authorList>
            <person name="Toshchakov S.V."/>
            <person name="Kublanov I.V."/>
            <person name="Frolov E."/>
            <person name="Bonch-Osmolovskaya E.A."/>
            <person name="Tourova T.P."/>
            <person name="Chernych N.A."/>
            <person name="Lebedinsky A.V."/>
        </authorList>
    </citation>
    <scope>NUCLEOTIDE SEQUENCE [LARGE SCALE GENOMIC DNA]</scope>
    <source>
        <strain evidence="10 11">SR</strain>
    </source>
</reference>
<evidence type="ECO:0000256" key="3">
    <source>
        <dbReference type="ARBA" id="ARBA00023015"/>
    </source>
</evidence>
<dbReference type="InterPro" id="IPR011006">
    <property type="entry name" value="CheY-like_superfamily"/>
</dbReference>
<dbReference type="EMBL" id="QSLN01000003">
    <property type="protein sequence ID" value="RDV84068.1"/>
    <property type="molecule type" value="Genomic_DNA"/>
</dbReference>
<dbReference type="GO" id="GO:0000160">
    <property type="term" value="P:phosphorelay signal transduction system"/>
    <property type="evidence" value="ECO:0007669"/>
    <property type="project" value="InterPro"/>
</dbReference>
<dbReference type="PROSITE" id="PS50043">
    <property type="entry name" value="HTH_LUXR_2"/>
    <property type="match status" value="1"/>
</dbReference>